<dbReference type="Gene3D" id="3.40.50.10490">
    <property type="entry name" value="Glucose-6-phosphate isomerase like protein, domain 1"/>
    <property type="match status" value="2"/>
</dbReference>
<dbReference type="GO" id="GO:0005975">
    <property type="term" value="P:carbohydrate metabolic process"/>
    <property type="evidence" value="ECO:0007669"/>
    <property type="project" value="InterPro"/>
</dbReference>
<reference evidence="4 5" key="1">
    <citation type="submission" date="2018-08" db="EMBL/GenBank/DDBJ databases">
        <title>Whole genome sequence analysis of Dermacoccus abyssi bacteria isolated from Deep Mariana trench Micromonospora spp reveals genes involved in the environmental adaptation and production of secondary metabolites.</title>
        <authorList>
            <person name="Abdel-Mageed W.M."/>
            <person name="Lehri B."/>
            <person name="Nouioui I."/>
            <person name="Goodfellow I."/>
            <person name="Jaspars M."/>
            <person name="Karlyshev A."/>
        </authorList>
    </citation>
    <scope>NUCLEOTIDE SEQUENCE [LARGE SCALE GENOMIC DNA]</scope>
    <source>
        <strain evidence="4 5">MT1.1</strain>
    </source>
</reference>
<dbReference type="PROSITE" id="PS51464">
    <property type="entry name" value="SIS"/>
    <property type="match status" value="1"/>
</dbReference>
<dbReference type="GO" id="GO:0004476">
    <property type="term" value="F:mannose-6-phosphate isomerase activity"/>
    <property type="evidence" value="ECO:0007669"/>
    <property type="project" value="InterPro"/>
</dbReference>
<name>A0A417Z3S6_9MICO</name>
<dbReference type="GO" id="GO:0004347">
    <property type="term" value="F:glucose-6-phosphate isomerase activity"/>
    <property type="evidence" value="ECO:0007669"/>
    <property type="project" value="InterPro"/>
</dbReference>
<keyword evidence="2 4" id="KW-0413">Isomerase</keyword>
<dbReference type="SUPFAM" id="SSF53697">
    <property type="entry name" value="SIS domain"/>
    <property type="match status" value="1"/>
</dbReference>
<proteinExistence type="inferred from homology"/>
<dbReference type="RefSeq" id="WP_118913668.1">
    <property type="nucleotide sequence ID" value="NZ_CBCRVH010000007.1"/>
</dbReference>
<feature type="domain" description="SIS" evidence="3">
    <location>
        <begin position="45"/>
        <end position="180"/>
    </location>
</feature>
<dbReference type="InterPro" id="IPR001347">
    <property type="entry name" value="SIS_dom"/>
</dbReference>
<evidence type="ECO:0000259" key="3">
    <source>
        <dbReference type="PROSITE" id="PS51464"/>
    </source>
</evidence>
<accession>A0A417Z3S6</accession>
<comment type="similarity">
    <text evidence="1">Belongs to the PGI/PMI family.</text>
</comment>
<dbReference type="Pfam" id="PF10432">
    <property type="entry name" value="bact-PGI_C"/>
    <property type="match status" value="1"/>
</dbReference>
<dbReference type="GO" id="GO:1901135">
    <property type="term" value="P:carbohydrate derivative metabolic process"/>
    <property type="evidence" value="ECO:0007669"/>
    <property type="project" value="InterPro"/>
</dbReference>
<dbReference type="GO" id="GO:0097367">
    <property type="term" value="F:carbohydrate derivative binding"/>
    <property type="evidence" value="ECO:0007669"/>
    <property type="project" value="InterPro"/>
</dbReference>
<dbReference type="InterPro" id="IPR046348">
    <property type="entry name" value="SIS_dom_sf"/>
</dbReference>
<dbReference type="AlphaFoldDB" id="A0A417Z3S6"/>
<evidence type="ECO:0000256" key="2">
    <source>
        <dbReference type="ARBA" id="ARBA00023235"/>
    </source>
</evidence>
<dbReference type="EMBL" id="QWLM01000010">
    <property type="protein sequence ID" value="RHW45357.1"/>
    <property type="molecule type" value="Genomic_DNA"/>
</dbReference>
<evidence type="ECO:0000313" key="5">
    <source>
        <dbReference type="Proteomes" id="UP000285376"/>
    </source>
</evidence>
<protein>
    <submittedName>
        <fullName evidence="4">Phosphosugar isomerase</fullName>
    </submittedName>
</protein>
<evidence type="ECO:0000256" key="1">
    <source>
        <dbReference type="ARBA" id="ARBA00010523"/>
    </source>
</evidence>
<dbReference type="Proteomes" id="UP000285376">
    <property type="component" value="Unassembled WGS sequence"/>
</dbReference>
<gene>
    <name evidence="4" type="ORF">D1832_09600</name>
</gene>
<dbReference type="InterPro" id="IPR019490">
    <property type="entry name" value="Glu6P/Mann6P_isomerase_C"/>
</dbReference>
<organism evidence="4 5">
    <name type="scientific">Dermacoccus abyssi</name>
    <dbReference type="NCBI Taxonomy" id="322596"/>
    <lineage>
        <taxon>Bacteria</taxon>
        <taxon>Bacillati</taxon>
        <taxon>Actinomycetota</taxon>
        <taxon>Actinomycetes</taxon>
        <taxon>Micrococcales</taxon>
        <taxon>Dermacoccaceae</taxon>
        <taxon>Dermacoccus</taxon>
    </lineage>
</organism>
<comment type="caution">
    <text evidence="4">The sequence shown here is derived from an EMBL/GenBank/DDBJ whole genome shotgun (WGS) entry which is preliminary data.</text>
</comment>
<sequence>MPYLDESWLDDARHLERCDSRDSLRALATAGAQVREAMTLAREAGVERTADGERPRAVLVGALGGSAVVADVLETFAQPGAPVPVITRRDVPLPGWVGPLDLVVAVSLSGRAAGPLALASEAARRGASLLTVGAADSPLADVCARARGTHIPVGRGRTSSRTAMWSLLTPVLMAAGHLGLIDVTDSHLEQAITHLDREAEVCRPSSEHFVNPAKLAALQLAGTVPMALADGPVAAVAARRAASMFARTARVPMTWGELPDAAASVVATLDGPFTAGGGSGAASAPDDIFADPFLDAPRQPGLGLLSLHSDPEGAVSDLADVAAGVQDSAFAAGATVVEVHPGDGPPIARLAELVQRVDFTATYLALGQGLDPNVSRHVTQLRDHLGDRRA</sequence>
<evidence type="ECO:0000313" key="4">
    <source>
        <dbReference type="EMBL" id="RHW45357.1"/>
    </source>
</evidence>